<dbReference type="EMBL" id="CP168151">
    <property type="protein sequence ID" value="XFD39200.1"/>
    <property type="molecule type" value="Genomic_DNA"/>
</dbReference>
<accession>A0ACD5DDT4</accession>
<proteinExistence type="predicted"/>
<evidence type="ECO:0000313" key="1">
    <source>
        <dbReference type="EMBL" id="XFD39200.1"/>
    </source>
</evidence>
<protein>
    <submittedName>
        <fullName evidence="1">GNAT family N-acetyltransferase</fullName>
    </submittedName>
</protein>
<keyword evidence="2" id="KW-1185">Reference proteome</keyword>
<sequence>MKVEINHGKVIRAAASYVRMSVFVIERNIDIQDEFDDKDNDSLTYAVIFDGNLPVATGRFEKNDDHTLRVGRVATLKKYRGQHLGAQILTALEDHARDLGMTGSIIHSELTAQKFYERNGYSVASDIFIEDGVECVIVKKEL</sequence>
<gene>
    <name evidence="1" type="ORF">O0236_007120</name>
</gene>
<name>A0ACD5DDT4_9LACO</name>
<organism evidence="1 2">
    <name type="scientific">Lentilactobacillus terminaliae</name>
    <dbReference type="NCBI Taxonomy" id="3003483"/>
    <lineage>
        <taxon>Bacteria</taxon>
        <taxon>Bacillati</taxon>
        <taxon>Bacillota</taxon>
        <taxon>Bacilli</taxon>
        <taxon>Lactobacillales</taxon>
        <taxon>Lactobacillaceae</taxon>
        <taxon>Lentilactobacillus</taxon>
    </lineage>
</organism>
<evidence type="ECO:0000313" key="2">
    <source>
        <dbReference type="Proteomes" id="UP001149860"/>
    </source>
</evidence>
<dbReference type="Proteomes" id="UP001149860">
    <property type="component" value="Chromosome"/>
</dbReference>
<reference evidence="1" key="1">
    <citation type="submission" date="2024-08" db="EMBL/GenBank/DDBJ databases">
        <title>Lentilactobacillus sp. nov., isolated from tree bark.</title>
        <authorList>
            <person name="Phuengjayaem S."/>
            <person name="Tanasupawat S."/>
        </authorList>
    </citation>
    <scope>NUCLEOTIDE SEQUENCE</scope>
    <source>
        <strain evidence="1">SPB1-3</strain>
    </source>
</reference>